<organism evidence="1 2">
    <name type="scientific">Colletotrichum kahawae</name>
    <name type="common">Coffee berry disease fungus</name>
    <dbReference type="NCBI Taxonomy" id="34407"/>
    <lineage>
        <taxon>Eukaryota</taxon>
        <taxon>Fungi</taxon>
        <taxon>Dikarya</taxon>
        <taxon>Ascomycota</taxon>
        <taxon>Pezizomycotina</taxon>
        <taxon>Sordariomycetes</taxon>
        <taxon>Hypocreomycetidae</taxon>
        <taxon>Glomerellales</taxon>
        <taxon>Glomerellaceae</taxon>
        <taxon>Colletotrichum</taxon>
        <taxon>Colletotrichum gloeosporioides species complex</taxon>
    </lineage>
</organism>
<sequence length="297" mass="33840">MPLPSFLLWQRTTLYWSKGAAGLAITPSAFALSHLRTLRRPHFPRLSVFCLSTITPLLHRMRGYLSSSVFLALFPISPRILSFGRIPISRSTISWGTRNIDVGASAYDNDMDPNHEVHGTENETHACNVEPAGPVRHRYRLIEIRHLQDEIHQPCCYWNRDRYLQGVSDDGLGTNGIWTQGGRADRIRHLEISTAARNSQGKRLPWVGLSVNDCYRPSMQSTASIPTYRHIDDTDRALPRKHATGRQLIVRRQPQYYAGHALSRPVKQGSSPNPRYQAHVRLFIWYPDGTRRPTPCT</sequence>
<evidence type="ECO:0000313" key="1">
    <source>
        <dbReference type="EMBL" id="KAK2776386.1"/>
    </source>
</evidence>
<protein>
    <submittedName>
        <fullName evidence="1">Uncharacterized protein</fullName>
    </submittedName>
</protein>
<gene>
    <name evidence="1" type="ORF">CKAH01_12440</name>
</gene>
<keyword evidence="2" id="KW-1185">Reference proteome</keyword>
<evidence type="ECO:0000313" key="2">
    <source>
        <dbReference type="Proteomes" id="UP001281614"/>
    </source>
</evidence>
<proteinExistence type="predicted"/>
<comment type="caution">
    <text evidence="1">The sequence shown here is derived from an EMBL/GenBank/DDBJ whole genome shotgun (WGS) entry which is preliminary data.</text>
</comment>
<accession>A0AAD9YSN2</accession>
<name>A0AAD9YSN2_COLKA</name>
<dbReference type="AlphaFoldDB" id="A0AAD9YSN2"/>
<reference evidence="1" key="1">
    <citation type="submission" date="2023-02" db="EMBL/GenBank/DDBJ databases">
        <title>Colletotrichum kahawae CIFC_Que2 genome sequencing and assembly.</title>
        <authorList>
            <person name="Baroncelli R."/>
        </authorList>
    </citation>
    <scope>NUCLEOTIDE SEQUENCE</scope>
    <source>
        <strain evidence="1">CIFC_Que2</strain>
    </source>
</reference>
<dbReference type="Proteomes" id="UP001281614">
    <property type="component" value="Unassembled WGS sequence"/>
</dbReference>
<dbReference type="EMBL" id="VYYT01000028">
    <property type="protein sequence ID" value="KAK2776386.1"/>
    <property type="molecule type" value="Genomic_DNA"/>
</dbReference>